<accession>A0AAD7MLT8</accession>
<reference evidence="1" key="1">
    <citation type="submission" date="2023-03" db="EMBL/GenBank/DDBJ databases">
        <title>Massive genome expansion in bonnet fungi (Mycena s.s.) driven by repeated elements and novel gene families across ecological guilds.</title>
        <authorList>
            <consortium name="Lawrence Berkeley National Laboratory"/>
            <person name="Harder C.B."/>
            <person name="Miyauchi S."/>
            <person name="Viragh M."/>
            <person name="Kuo A."/>
            <person name="Thoen E."/>
            <person name="Andreopoulos B."/>
            <person name="Lu D."/>
            <person name="Skrede I."/>
            <person name="Drula E."/>
            <person name="Henrissat B."/>
            <person name="Morin E."/>
            <person name="Kohler A."/>
            <person name="Barry K."/>
            <person name="LaButti K."/>
            <person name="Morin E."/>
            <person name="Salamov A."/>
            <person name="Lipzen A."/>
            <person name="Mereny Z."/>
            <person name="Hegedus B."/>
            <person name="Baldrian P."/>
            <person name="Stursova M."/>
            <person name="Weitz H."/>
            <person name="Taylor A."/>
            <person name="Grigoriev I.V."/>
            <person name="Nagy L.G."/>
            <person name="Martin F."/>
            <person name="Kauserud H."/>
        </authorList>
    </citation>
    <scope>NUCLEOTIDE SEQUENCE</scope>
    <source>
        <strain evidence="1">CBHHK188m</strain>
    </source>
</reference>
<sequence>WTAAWSTSPRYEKYNRLDNSATVHSIHKPLLNLSRRNSSLIVQLRTRMVGLNAWLFKIHRAESPLCQTCQRREDVPHFVFFCSRFTHHRTKLRTALGRKATSLSYLLTNEKGIHHLLRYVHATNRLPA</sequence>
<evidence type="ECO:0008006" key="3">
    <source>
        <dbReference type="Google" id="ProtNLM"/>
    </source>
</evidence>
<feature type="non-terminal residue" evidence="1">
    <location>
        <position position="1"/>
    </location>
</feature>
<evidence type="ECO:0000313" key="2">
    <source>
        <dbReference type="Proteomes" id="UP001215280"/>
    </source>
</evidence>
<dbReference type="AlphaFoldDB" id="A0AAD7MLT8"/>
<organism evidence="1 2">
    <name type="scientific">Mycena maculata</name>
    <dbReference type="NCBI Taxonomy" id="230809"/>
    <lineage>
        <taxon>Eukaryota</taxon>
        <taxon>Fungi</taxon>
        <taxon>Dikarya</taxon>
        <taxon>Basidiomycota</taxon>
        <taxon>Agaricomycotina</taxon>
        <taxon>Agaricomycetes</taxon>
        <taxon>Agaricomycetidae</taxon>
        <taxon>Agaricales</taxon>
        <taxon>Marasmiineae</taxon>
        <taxon>Mycenaceae</taxon>
        <taxon>Mycena</taxon>
    </lineage>
</organism>
<protein>
    <recommendedName>
        <fullName evidence="3">Reverse transcriptase zinc-binding domain-containing protein</fullName>
    </recommendedName>
</protein>
<gene>
    <name evidence="1" type="ORF">DFH07DRAFT_695397</name>
</gene>
<feature type="non-terminal residue" evidence="1">
    <location>
        <position position="128"/>
    </location>
</feature>
<proteinExistence type="predicted"/>
<evidence type="ECO:0000313" key="1">
    <source>
        <dbReference type="EMBL" id="KAJ7723456.1"/>
    </source>
</evidence>
<dbReference type="Proteomes" id="UP001215280">
    <property type="component" value="Unassembled WGS sequence"/>
</dbReference>
<keyword evidence="2" id="KW-1185">Reference proteome</keyword>
<dbReference type="EMBL" id="JARJLG010000247">
    <property type="protein sequence ID" value="KAJ7723456.1"/>
    <property type="molecule type" value="Genomic_DNA"/>
</dbReference>
<name>A0AAD7MLT8_9AGAR</name>
<comment type="caution">
    <text evidence="1">The sequence shown here is derived from an EMBL/GenBank/DDBJ whole genome shotgun (WGS) entry which is preliminary data.</text>
</comment>